<reference key="1">
    <citation type="submission" date="2009-08" db="EMBL/GenBank/DDBJ databases">
        <title>The genome sequence of Methanothermobacter marburgensis.</title>
        <authorList>
            <person name="Kaster A."/>
            <person name="Seedorf H."/>
            <person name="Goenrich M."/>
            <person name="Wiezer A."/>
            <person name="Liesegang H."/>
            <person name="Thauer R."/>
            <person name="Gottschalk G."/>
        </authorList>
    </citation>
    <scope>NUCLEOTIDE SEQUENCE</scope>
    <source>
        <strain>Marburg</strain>
    </source>
</reference>
<dbReference type="Pfam" id="PF00293">
    <property type="entry name" value="NUDIX"/>
    <property type="match status" value="1"/>
</dbReference>
<feature type="domain" description="Nudix hydrolase" evidence="2">
    <location>
        <begin position="1"/>
        <end position="130"/>
    </location>
</feature>
<dbReference type="InterPro" id="IPR020084">
    <property type="entry name" value="NUDIX_hydrolase_CS"/>
</dbReference>
<dbReference type="GeneID" id="41327166"/>
<dbReference type="PROSITE" id="PS51462">
    <property type="entry name" value="NUDIX"/>
    <property type="match status" value="1"/>
</dbReference>
<gene>
    <name evidence="3" type="ordered locus">MTBMA_c17010</name>
</gene>
<organism evidence="3 4">
    <name type="scientific">Methanothermobacter marburgensis (strain ATCC BAA-927 / DSM 2133 / JCM 14651 / NBRC 100331 / OCM 82 / Marburg)</name>
    <name type="common">Methanobacterium thermoautotrophicum</name>
    <dbReference type="NCBI Taxonomy" id="79929"/>
    <lineage>
        <taxon>Archaea</taxon>
        <taxon>Methanobacteriati</taxon>
        <taxon>Methanobacteriota</taxon>
        <taxon>Methanomada group</taxon>
        <taxon>Methanobacteria</taxon>
        <taxon>Methanobacteriales</taxon>
        <taxon>Methanobacteriaceae</taxon>
        <taxon>Methanothermobacter</taxon>
    </lineage>
</organism>
<dbReference type="RefSeq" id="WP_013296480.1">
    <property type="nucleotide sequence ID" value="NC_014408.1"/>
</dbReference>
<dbReference type="Gene3D" id="3.90.79.10">
    <property type="entry name" value="Nucleoside Triphosphate Pyrophosphohydrolase"/>
    <property type="match status" value="1"/>
</dbReference>
<keyword evidence="1" id="KW-0378">Hydrolase</keyword>
<dbReference type="SUPFAM" id="SSF55811">
    <property type="entry name" value="Nudix"/>
    <property type="match status" value="1"/>
</dbReference>
<evidence type="ECO:0000313" key="3">
    <source>
        <dbReference type="EMBL" id="ADL59270.1"/>
    </source>
</evidence>
<accession>D9PYH2</accession>
<dbReference type="PRINTS" id="PR00502">
    <property type="entry name" value="NUDIXFAMILY"/>
</dbReference>
<dbReference type="CDD" id="cd18873">
    <property type="entry name" value="NUDIX_NadM_like"/>
    <property type="match status" value="1"/>
</dbReference>
<keyword evidence="4" id="KW-1185">Reference proteome</keyword>
<dbReference type="PROSITE" id="PS00893">
    <property type="entry name" value="NUDIX_BOX"/>
    <property type="match status" value="1"/>
</dbReference>
<name>D9PYH2_METTM</name>
<evidence type="ECO:0000313" key="4">
    <source>
        <dbReference type="Proteomes" id="UP000000345"/>
    </source>
</evidence>
<dbReference type="InterPro" id="IPR000086">
    <property type="entry name" value="NUDIX_hydrolase_dom"/>
</dbReference>
<dbReference type="HOGENOM" id="CLU_037162_20_3_2"/>
<protein>
    <submittedName>
        <fullName evidence="3">Predicted ADP-ribose pyrophosphatase</fullName>
    </submittedName>
</protein>
<sequence length="139" mass="15297">MRTPLLTVDVIIRLSENTLVLVRRGKPPYEGSWAIPGGFVEYGETVEEAARREALEETGLEVELEGLLGVYSDPSRDPRGHTVSICFTAVASGRPVGGSDAAEARVFHIEDIPYDNLAFDHSRILDDFIKSIRNQNGVN</sequence>
<dbReference type="InterPro" id="IPR020476">
    <property type="entry name" value="Nudix_hydrolase"/>
</dbReference>
<evidence type="ECO:0000256" key="1">
    <source>
        <dbReference type="ARBA" id="ARBA00022801"/>
    </source>
</evidence>
<dbReference type="PATRIC" id="fig|79929.8.peg.1641"/>
<dbReference type="Proteomes" id="UP000000345">
    <property type="component" value="Chromosome"/>
</dbReference>
<dbReference type="KEGG" id="mmg:MTBMA_c17010"/>
<evidence type="ECO:0000259" key="2">
    <source>
        <dbReference type="PROSITE" id="PS51462"/>
    </source>
</evidence>
<dbReference type="PANTHER" id="PTHR43736:SF1">
    <property type="entry name" value="DIHYDRONEOPTERIN TRIPHOSPHATE DIPHOSPHATASE"/>
    <property type="match status" value="1"/>
</dbReference>
<dbReference type="STRING" id="79929.MTBMA_c17010"/>
<dbReference type="GO" id="GO:0016787">
    <property type="term" value="F:hydrolase activity"/>
    <property type="evidence" value="ECO:0007669"/>
    <property type="project" value="UniProtKB-KW"/>
</dbReference>
<dbReference type="InterPro" id="IPR015797">
    <property type="entry name" value="NUDIX_hydrolase-like_dom_sf"/>
</dbReference>
<dbReference type="PaxDb" id="79929-MTBMA_c17010"/>
<reference evidence="3 4" key="2">
    <citation type="journal article" date="2010" name="J. Bacteriol.">
        <title>Complete genome sequence of Methanothermobacter marburgensis, a methanoarchaeon model organism.</title>
        <authorList>
            <person name="Liesegang H."/>
            <person name="Kaster A.K."/>
            <person name="Wiezer A."/>
            <person name="Goenrich M."/>
            <person name="Wollherr A."/>
            <person name="Seedorf H."/>
            <person name="Gottschalk G."/>
            <person name="Thauer R.K."/>
        </authorList>
    </citation>
    <scope>NUCLEOTIDE SEQUENCE [LARGE SCALE GENOMIC DNA]</scope>
    <source>
        <strain evidence="4">ATCC BAA-927 / DSM 2133 / JCM 14651 / NBRC 100331 / OCM 82 / Marburg</strain>
    </source>
</reference>
<dbReference type="GeneID" id="9705412"/>
<dbReference type="PANTHER" id="PTHR43736">
    <property type="entry name" value="ADP-RIBOSE PYROPHOSPHATASE"/>
    <property type="match status" value="1"/>
</dbReference>
<dbReference type="OrthoDB" id="40462at2157"/>
<proteinExistence type="predicted"/>
<dbReference type="AlphaFoldDB" id="D9PYH2"/>
<dbReference type="EMBL" id="CP001710">
    <property type="protein sequence ID" value="ADL59270.1"/>
    <property type="molecule type" value="Genomic_DNA"/>
</dbReference>